<dbReference type="AlphaFoldDB" id="A0AAN8Q5N4"/>
<dbReference type="SUPFAM" id="SSF47986">
    <property type="entry name" value="DEATH domain"/>
    <property type="match status" value="1"/>
</dbReference>
<evidence type="ECO:0000313" key="3">
    <source>
        <dbReference type="EMBL" id="KAK6192200.1"/>
    </source>
</evidence>
<reference evidence="3 4" key="1">
    <citation type="submission" date="2024-01" db="EMBL/GenBank/DDBJ databases">
        <title>The genome of the rayed Mediterranean limpet Patella caerulea (Linnaeus, 1758).</title>
        <authorList>
            <person name="Anh-Thu Weber A."/>
            <person name="Halstead-Nussloch G."/>
        </authorList>
    </citation>
    <scope>NUCLEOTIDE SEQUENCE [LARGE SCALE GENOMIC DNA]</scope>
    <source>
        <strain evidence="3">AATW-2023a</strain>
        <tissue evidence="3">Whole specimen</tissue>
    </source>
</reference>
<dbReference type="InterPro" id="IPR001315">
    <property type="entry name" value="CARD"/>
</dbReference>
<dbReference type="CDD" id="cd01671">
    <property type="entry name" value="CARD"/>
    <property type="match status" value="1"/>
</dbReference>
<accession>A0AAN8Q5N4</accession>
<keyword evidence="1" id="KW-0175">Coiled coil</keyword>
<sequence length="508" mass="59507">MDERYKAILDRHRQLLIKNIILTDEFYEMLQKERVLPDAMIKDVKEGSNQEEKNERLLNALLLRTSLTFRRFRDVLLKSGHHFLADLLWEEDLDTSTLDDNILQKFPNTFDKLTDDVKKKLVLFIDSKVREKALQITWRTTSIDRVTILKGRSSDFKNEKNLRENLDEQDKRLLLLKNEMCAKDERIRLLSIENQGIQREMDQLKHSHKKELEKQSNFNSANNSAILRLKEKFIGFNESVIQMNQVVRNYLGDEPETYNTDPDNIKLSYLEKNLKRVLQNAKISQQIADNFMKEKQEVVKIFGKTTTKTSLKEIIEDYIDKEQKSKISLWRDIEKLADVIRGLPKTGILQKRVSNDSLATDFRFLKNYVATLRVEVEHLHKRMLWKDNQIRELTSDVESYKRQLPKIRISKTPPPSPDSTYAMDVAYSRVDSYITSNSVNKPDETSIDGNNEFGLQTYQTIPVHSSEFCLKNKKERHVVFSDIHKDTPSKKLSSTSYKYTDLATLPPV</sequence>
<dbReference type="Gene3D" id="1.10.533.10">
    <property type="entry name" value="Death Domain, Fas"/>
    <property type="match status" value="1"/>
</dbReference>
<dbReference type="GO" id="GO:0042981">
    <property type="term" value="P:regulation of apoptotic process"/>
    <property type="evidence" value="ECO:0007669"/>
    <property type="project" value="InterPro"/>
</dbReference>
<feature type="coiled-coil region" evidence="1">
    <location>
        <begin position="159"/>
        <end position="214"/>
    </location>
</feature>
<organism evidence="3 4">
    <name type="scientific">Patella caerulea</name>
    <name type="common">Rayed Mediterranean limpet</name>
    <dbReference type="NCBI Taxonomy" id="87958"/>
    <lineage>
        <taxon>Eukaryota</taxon>
        <taxon>Metazoa</taxon>
        <taxon>Spiralia</taxon>
        <taxon>Lophotrochozoa</taxon>
        <taxon>Mollusca</taxon>
        <taxon>Gastropoda</taxon>
        <taxon>Patellogastropoda</taxon>
        <taxon>Patelloidea</taxon>
        <taxon>Patellidae</taxon>
        <taxon>Patella</taxon>
    </lineage>
</organism>
<evidence type="ECO:0000256" key="1">
    <source>
        <dbReference type="SAM" id="Coils"/>
    </source>
</evidence>
<dbReference type="PROSITE" id="PS50209">
    <property type="entry name" value="CARD"/>
    <property type="match status" value="1"/>
</dbReference>
<comment type="caution">
    <text evidence="3">The sequence shown here is derived from an EMBL/GenBank/DDBJ whole genome shotgun (WGS) entry which is preliminary data.</text>
</comment>
<evidence type="ECO:0000313" key="4">
    <source>
        <dbReference type="Proteomes" id="UP001347796"/>
    </source>
</evidence>
<proteinExistence type="predicted"/>
<evidence type="ECO:0000259" key="2">
    <source>
        <dbReference type="PROSITE" id="PS50209"/>
    </source>
</evidence>
<dbReference type="EMBL" id="JAZGQO010000002">
    <property type="protein sequence ID" value="KAK6192200.1"/>
    <property type="molecule type" value="Genomic_DNA"/>
</dbReference>
<dbReference type="Proteomes" id="UP001347796">
    <property type="component" value="Unassembled WGS sequence"/>
</dbReference>
<protein>
    <recommendedName>
        <fullName evidence="2">CARD domain-containing protein</fullName>
    </recommendedName>
</protein>
<name>A0AAN8Q5N4_PATCE</name>
<feature type="domain" description="CARD" evidence="2">
    <location>
        <begin position="1"/>
        <end position="91"/>
    </location>
</feature>
<gene>
    <name evidence="3" type="ORF">SNE40_003712</name>
</gene>
<keyword evidence="4" id="KW-1185">Reference proteome</keyword>
<dbReference type="InterPro" id="IPR011029">
    <property type="entry name" value="DEATH-like_dom_sf"/>
</dbReference>